<dbReference type="PANTHER" id="PTHR43668">
    <property type="entry name" value="ALLANTOINASE"/>
    <property type="match status" value="1"/>
</dbReference>
<sequence length="83" mass="8721">MSGPDVNLILRSTRVVTPEGTRPAAVAVAGGTIDAVLPYDTGMPAGARLEDFGDDVLLPGLVDTHVHVNDPGRTEWEGFYTAT</sequence>
<dbReference type="GO" id="GO:0004038">
    <property type="term" value="F:allantoinase activity"/>
    <property type="evidence" value="ECO:0007669"/>
    <property type="project" value="TreeGrafter"/>
</dbReference>
<protein>
    <submittedName>
        <fullName evidence="1">Allantoinase</fullName>
    </submittedName>
</protein>
<gene>
    <name evidence="1" type="ORF">G3M58_08180</name>
</gene>
<comment type="caution">
    <text evidence="1">The sequence shown here is derived from an EMBL/GenBank/DDBJ whole genome shotgun (WGS) entry which is preliminary data.</text>
</comment>
<name>A0A6G3WLM8_9ACTN</name>
<dbReference type="PANTHER" id="PTHR43668:SF2">
    <property type="entry name" value="ALLANTOINASE"/>
    <property type="match status" value="1"/>
</dbReference>
<dbReference type="GO" id="GO:0006145">
    <property type="term" value="P:purine nucleobase catabolic process"/>
    <property type="evidence" value="ECO:0007669"/>
    <property type="project" value="TreeGrafter"/>
</dbReference>
<dbReference type="InterPro" id="IPR050138">
    <property type="entry name" value="DHOase/Allantoinase_Hydrolase"/>
</dbReference>
<dbReference type="EMBL" id="JAAGMN010000854">
    <property type="protein sequence ID" value="NEE06415.1"/>
    <property type="molecule type" value="Genomic_DNA"/>
</dbReference>
<evidence type="ECO:0000313" key="1">
    <source>
        <dbReference type="EMBL" id="NEE06415.1"/>
    </source>
</evidence>
<dbReference type="InterPro" id="IPR011059">
    <property type="entry name" value="Metal-dep_hydrolase_composite"/>
</dbReference>
<accession>A0A6G3WLM8</accession>
<dbReference type="SUPFAM" id="SSF51338">
    <property type="entry name" value="Composite domain of metallo-dependent hydrolases"/>
    <property type="match status" value="1"/>
</dbReference>
<organism evidence="1">
    <name type="scientific">Streptomyces sp. SID7499</name>
    <dbReference type="NCBI Taxonomy" id="2706086"/>
    <lineage>
        <taxon>Bacteria</taxon>
        <taxon>Bacillati</taxon>
        <taxon>Actinomycetota</taxon>
        <taxon>Actinomycetes</taxon>
        <taxon>Kitasatosporales</taxon>
        <taxon>Streptomycetaceae</taxon>
        <taxon>Streptomyces</taxon>
    </lineage>
</organism>
<dbReference type="GO" id="GO:0005737">
    <property type="term" value="C:cytoplasm"/>
    <property type="evidence" value="ECO:0007669"/>
    <property type="project" value="TreeGrafter"/>
</dbReference>
<feature type="non-terminal residue" evidence="1">
    <location>
        <position position="83"/>
    </location>
</feature>
<dbReference type="Gene3D" id="3.20.20.140">
    <property type="entry name" value="Metal-dependent hydrolases"/>
    <property type="match status" value="1"/>
</dbReference>
<reference evidence="1" key="1">
    <citation type="submission" date="2020-01" db="EMBL/GenBank/DDBJ databases">
        <title>Insect and environment-associated Actinomycetes.</title>
        <authorList>
            <person name="Currrie C."/>
            <person name="Chevrette M."/>
            <person name="Carlson C."/>
            <person name="Stubbendieck R."/>
            <person name="Wendt-Pienkowski E."/>
        </authorList>
    </citation>
    <scope>NUCLEOTIDE SEQUENCE</scope>
    <source>
        <strain evidence="1">SID7499</strain>
    </source>
</reference>
<proteinExistence type="predicted"/>
<dbReference type="AlphaFoldDB" id="A0A6G3WLM8"/>